<evidence type="ECO:0000313" key="2">
    <source>
        <dbReference type="Proteomes" id="UP000529637"/>
    </source>
</evidence>
<dbReference type="AlphaFoldDB" id="A0A7Y6TY38"/>
<proteinExistence type="predicted"/>
<comment type="caution">
    <text evidence="1">The sequence shown here is derived from an EMBL/GenBank/DDBJ whole genome shotgun (WGS) entry which is preliminary data.</text>
</comment>
<reference evidence="1 2" key="1">
    <citation type="submission" date="2020-06" db="EMBL/GenBank/DDBJ databases">
        <title>Schlegella sp. ID0723 isolated from air conditioner.</title>
        <authorList>
            <person name="Kim D.Y."/>
            <person name="Kim D.-U."/>
        </authorList>
    </citation>
    <scope>NUCLEOTIDE SEQUENCE [LARGE SCALE GENOMIC DNA]</scope>
    <source>
        <strain evidence="1 2">ID0723</strain>
    </source>
</reference>
<dbReference type="RefSeq" id="WP_176070627.1">
    <property type="nucleotide sequence ID" value="NZ_JABWMJ010000009.1"/>
</dbReference>
<keyword evidence="2" id="KW-1185">Reference proteome</keyword>
<name>A0A7Y6TY38_9BURK</name>
<sequence>MYDHNQTLVPDSFLALYTRNSRPTLERRELEARYEACEDLALHVAELCRNRQQGVDDAPEALHHCYDGLIAPPLSTPRPEAVWVVRRVAELLEWPVPGWVDSAGE</sequence>
<evidence type="ECO:0000313" key="1">
    <source>
        <dbReference type="EMBL" id="NUZ07789.1"/>
    </source>
</evidence>
<dbReference type="EMBL" id="JABWMJ010000009">
    <property type="protein sequence ID" value="NUZ07789.1"/>
    <property type="molecule type" value="Genomic_DNA"/>
</dbReference>
<accession>A0A7Y6TY38</accession>
<gene>
    <name evidence="1" type="ORF">HQN59_18660</name>
</gene>
<dbReference type="Proteomes" id="UP000529637">
    <property type="component" value="Unassembled WGS sequence"/>
</dbReference>
<protein>
    <recommendedName>
        <fullName evidence="3">ATPase with chaperone activity</fullName>
    </recommendedName>
</protein>
<organism evidence="1 2">
    <name type="scientific">Piscinibacter koreensis</name>
    <dbReference type="NCBI Taxonomy" id="2742824"/>
    <lineage>
        <taxon>Bacteria</taxon>
        <taxon>Pseudomonadati</taxon>
        <taxon>Pseudomonadota</taxon>
        <taxon>Betaproteobacteria</taxon>
        <taxon>Burkholderiales</taxon>
        <taxon>Sphaerotilaceae</taxon>
        <taxon>Piscinibacter</taxon>
    </lineage>
</organism>
<evidence type="ECO:0008006" key="3">
    <source>
        <dbReference type="Google" id="ProtNLM"/>
    </source>
</evidence>